<keyword evidence="4" id="KW-0663">Pyridoxal phosphate</keyword>
<sequence>MSSIINWMGGWPKEGLVSASDWEERVEEAAARAATKRTGETDTDSSPSPCGDLKLREQLAKGMLHSKTGGHAGRIRMTNGADGALAWLVDNVLKPGDTVLTERLTSRTAIQAFRKAGVRTEAVEGDRRGMDPEALTTALFQHRPKMVYAAPSCTDPEGGSWSAEQKSAVRLRCKEAGVLLVTDDRQEALLYAEEGAKRLEKPQEQGHLSIGQLPPGLIAGLRIGWIAGTAEAIQSQTEASLYRSRQGIWANAVEQKALSRLIEEQPLEPLFELLRAQCRERKKLMTEQLVRKGIPDLLWTEPKGGLHLWLTLPSGLDGEALLRGAWLKGVIFQPGAPYYTKDPRENTLRITHAFADERQIRQGVSRLAESIEEFTGRYSRH</sequence>
<evidence type="ECO:0000256" key="4">
    <source>
        <dbReference type="ARBA" id="ARBA00022898"/>
    </source>
</evidence>
<dbReference type="EMBL" id="JBHSED010000035">
    <property type="protein sequence ID" value="MFC4305032.1"/>
    <property type="molecule type" value="Genomic_DNA"/>
</dbReference>
<dbReference type="Gene3D" id="3.90.1150.10">
    <property type="entry name" value="Aspartate Aminotransferase, domain 1"/>
    <property type="match status" value="1"/>
</dbReference>
<feature type="domain" description="Aminotransferase class I/classII large" evidence="6">
    <location>
        <begin position="30"/>
        <end position="367"/>
    </location>
</feature>
<dbReference type="RefSeq" id="WP_204603516.1">
    <property type="nucleotide sequence ID" value="NZ_JBHSED010000035.1"/>
</dbReference>
<evidence type="ECO:0000313" key="8">
    <source>
        <dbReference type="Proteomes" id="UP001595755"/>
    </source>
</evidence>
<dbReference type="InterPro" id="IPR015424">
    <property type="entry name" value="PyrdxlP-dep_Trfase"/>
</dbReference>
<reference evidence="8" key="1">
    <citation type="journal article" date="2019" name="Int. J. Syst. Evol. Microbiol.">
        <title>The Global Catalogue of Microorganisms (GCM) 10K type strain sequencing project: providing services to taxonomists for standard genome sequencing and annotation.</title>
        <authorList>
            <consortium name="The Broad Institute Genomics Platform"/>
            <consortium name="The Broad Institute Genome Sequencing Center for Infectious Disease"/>
            <person name="Wu L."/>
            <person name="Ma J."/>
        </authorList>
    </citation>
    <scope>NUCLEOTIDE SEQUENCE [LARGE SCALE GENOMIC DNA]</scope>
    <source>
        <strain evidence="8">CGMCC 4.1641</strain>
    </source>
</reference>
<dbReference type="SUPFAM" id="SSF53383">
    <property type="entry name" value="PLP-dependent transferases"/>
    <property type="match status" value="1"/>
</dbReference>
<dbReference type="Pfam" id="PF00155">
    <property type="entry name" value="Aminotran_1_2"/>
    <property type="match status" value="1"/>
</dbReference>
<organism evidence="7 8">
    <name type="scientific">Cohnella boryungensis</name>
    <dbReference type="NCBI Taxonomy" id="768479"/>
    <lineage>
        <taxon>Bacteria</taxon>
        <taxon>Bacillati</taxon>
        <taxon>Bacillota</taxon>
        <taxon>Bacilli</taxon>
        <taxon>Bacillales</taxon>
        <taxon>Paenibacillaceae</taxon>
        <taxon>Cohnella</taxon>
    </lineage>
</organism>
<dbReference type="GO" id="GO:0008483">
    <property type="term" value="F:transaminase activity"/>
    <property type="evidence" value="ECO:0007669"/>
    <property type="project" value="UniProtKB-KW"/>
</dbReference>
<evidence type="ECO:0000256" key="1">
    <source>
        <dbReference type="ARBA" id="ARBA00001933"/>
    </source>
</evidence>
<proteinExistence type="predicted"/>
<keyword evidence="8" id="KW-1185">Reference proteome</keyword>
<dbReference type="CDD" id="cd00609">
    <property type="entry name" value="AAT_like"/>
    <property type="match status" value="1"/>
</dbReference>
<dbReference type="InterPro" id="IPR004839">
    <property type="entry name" value="Aminotransferase_I/II_large"/>
</dbReference>
<accession>A0ABV8SCB4</accession>
<dbReference type="PANTHER" id="PTHR42790:SF19">
    <property type="entry name" value="KYNURENINE_ALPHA-AMINOADIPATE AMINOTRANSFERASE, MITOCHONDRIAL"/>
    <property type="match status" value="1"/>
</dbReference>
<dbReference type="Gene3D" id="3.40.640.10">
    <property type="entry name" value="Type I PLP-dependent aspartate aminotransferase-like (Major domain)"/>
    <property type="match status" value="1"/>
</dbReference>
<dbReference type="PANTHER" id="PTHR42790">
    <property type="entry name" value="AMINOTRANSFERASE"/>
    <property type="match status" value="1"/>
</dbReference>
<name>A0ABV8SCB4_9BACL</name>
<evidence type="ECO:0000256" key="3">
    <source>
        <dbReference type="ARBA" id="ARBA00022679"/>
    </source>
</evidence>
<feature type="region of interest" description="Disordered" evidence="5">
    <location>
        <begin position="30"/>
        <end position="51"/>
    </location>
</feature>
<gene>
    <name evidence="7" type="ORF">ACFO1S_16490</name>
</gene>
<comment type="caution">
    <text evidence="7">The sequence shown here is derived from an EMBL/GenBank/DDBJ whole genome shotgun (WGS) entry which is preliminary data.</text>
</comment>
<keyword evidence="3" id="KW-0808">Transferase</keyword>
<evidence type="ECO:0000259" key="6">
    <source>
        <dbReference type="Pfam" id="PF00155"/>
    </source>
</evidence>
<evidence type="ECO:0000313" key="7">
    <source>
        <dbReference type="EMBL" id="MFC4305032.1"/>
    </source>
</evidence>
<dbReference type="InterPro" id="IPR050859">
    <property type="entry name" value="Class-I_PLP-dep_aminotransf"/>
</dbReference>
<protein>
    <submittedName>
        <fullName evidence="7">Aminotransferase class I/II-fold pyridoxal phosphate-dependent enzyme</fullName>
    </submittedName>
</protein>
<dbReference type="InterPro" id="IPR015422">
    <property type="entry name" value="PyrdxlP-dep_Trfase_small"/>
</dbReference>
<dbReference type="Proteomes" id="UP001595755">
    <property type="component" value="Unassembled WGS sequence"/>
</dbReference>
<dbReference type="InterPro" id="IPR015421">
    <property type="entry name" value="PyrdxlP-dep_Trfase_major"/>
</dbReference>
<evidence type="ECO:0000256" key="2">
    <source>
        <dbReference type="ARBA" id="ARBA00022576"/>
    </source>
</evidence>
<comment type="cofactor">
    <cofactor evidence="1">
        <name>pyridoxal 5'-phosphate</name>
        <dbReference type="ChEBI" id="CHEBI:597326"/>
    </cofactor>
</comment>
<evidence type="ECO:0000256" key="5">
    <source>
        <dbReference type="SAM" id="MobiDB-lite"/>
    </source>
</evidence>
<keyword evidence="2 7" id="KW-0032">Aminotransferase</keyword>